<keyword evidence="3" id="KW-1185">Reference proteome</keyword>
<reference evidence="2" key="1">
    <citation type="journal article" date="2020" name="Stud. Mycol.">
        <title>101 Dothideomycetes genomes: a test case for predicting lifestyles and emergence of pathogens.</title>
        <authorList>
            <person name="Haridas S."/>
            <person name="Albert R."/>
            <person name="Binder M."/>
            <person name="Bloem J."/>
            <person name="Labutti K."/>
            <person name="Salamov A."/>
            <person name="Andreopoulos B."/>
            <person name="Baker S."/>
            <person name="Barry K."/>
            <person name="Bills G."/>
            <person name="Bluhm B."/>
            <person name="Cannon C."/>
            <person name="Castanera R."/>
            <person name="Culley D."/>
            <person name="Daum C."/>
            <person name="Ezra D."/>
            <person name="Gonzalez J."/>
            <person name="Henrissat B."/>
            <person name="Kuo A."/>
            <person name="Liang C."/>
            <person name="Lipzen A."/>
            <person name="Lutzoni F."/>
            <person name="Magnuson J."/>
            <person name="Mondo S."/>
            <person name="Nolan M."/>
            <person name="Ohm R."/>
            <person name="Pangilinan J."/>
            <person name="Park H.-J."/>
            <person name="Ramirez L."/>
            <person name="Alfaro M."/>
            <person name="Sun H."/>
            <person name="Tritt A."/>
            <person name="Yoshinaga Y."/>
            <person name="Zwiers L.-H."/>
            <person name="Turgeon B."/>
            <person name="Goodwin S."/>
            <person name="Spatafora J."/>
            <person name="Crous P."/>
            <person name="Grigoriev I."/>
        </authorList>
    </citation>
    <scope>NUCLEOTIDE SEQUENCE</scope>
    <source>
        <strain evidence="2">CBS 113979</strain>
    </source>
</reference>
<evidence type="ECO:0000313" key="2">
    <source>
        <dbReference type="EMBL" id="KAF1981950.1"/>
    </source>
</evidence>
<dbReference type="Proteomes" id="UP000800041">
    <property type="component" value="Unassembled WGS sequence"/>
</dbReference>
<proteinExistence type="predicted"/>
<dbReference type="EMBL" id="ML977190">
    <property type="protein sequence ID" value="KAF1981950.1"/>
    <property type="molecule type" value="Genomic_DNA"/>
</dbReference>
<dbReference type="AlphaFoldDB" id="A0A6G1GMB3"/>
<evidence type="ECO:0000256" key="1">
    <source>
        <dbReference type="SAM" id="MobiDB-lite"/>
    </source>
</evidence>
<feature type="region of interest" description="Disordered" evidence="1">
    <location>
        <begin position="1"/>
        <end position="48"/>
    </location>
</feature>
<organism evidence="2 3">
    <name type="scientific">Aulographum hederae CBS 113979</name>
    <dbReference type="NCBI Taxonomy" id="1176131"/>
    <lineage>
        <taxon>Eukaryota</taxon>
        <taxon>Fungi</taxon>
        <taxon>Dikarya</taxon>
        <taxon>Ascomycota</taxon>
        <taxon>Pezizomycotina</taxon>
        <taxon>Dothideomycetes</taxon>
        <taxon>Pleosporomycetidae</taxon>
        <taxon>Aulographales</taxon>
        <taxon>Aulographaceae</taxon>
    </lineage>
</organism>
<accession>A0A6G1GMB3</accession>
<feature type="compositionally biased region" description="Basic and acidic residues" evidence="1">
    <location>
        <begin position="35"/>
        <end position="45"/>
    </location>
</feature>
<evidence type="ECO:0000313" key="3">
    <source>
        <dbReference type="Proteomes" id="UP000800041"/>
    </source>
</evidence>
<protein>
    <submittedName>
        <fullName evidence="2">Uncharacterized protein</fullName>
    </submittedName>
</protein>
<name>A0A6G1GMB3_9PEZI</name>
<feature type="non-terminal residue" evidence="2">
    <location>
        <position position="72"/>
    </location>
</feature>
<sequence length="72" mass="8278">MTTPATRLQPTEPEDKTRADTPANLKTRLVPIATTEDKTRADMPMKPKTRLVPMRLRNRRQDSRRCACEPCL</sequence>
<gene>
    <name evidence="2" type="ORF">K402DRAFT_397988</name>
</gene>